<evidence type="ECO:0000256" key="5">
    <source>
        <dbReference type="ARBA" id="ARBA00022741"/>
    </source>
</evidence>
<protein>
    <recommendedName>
        <fullName evidence="1">protein-serine/threonine phosphatase</fullName>
        <ecNumber evidence="1">3.1.3.16</ecNumber>
    </recommendedName>
    <alternativeName>
        <fullName evidence="15">Protein-serine/threonine phosphatase</fullName>
    </alternativeName>
    <alternativeName>
        <fullName evidence="14">Serine/threonine-protein kinase</fullName>
    </alternativeName>
</protein>
<dbReference type="SUPFAM" id="SSF55781">
    <property type="entry name" value="GAF domain-like"/>
    <property type="match status" value="1"/>
</dbReference>
<evidence type="ECO:0000256" key="15">
    <source>
        <dbReference type="ARBA" id="ARBA00081350"/>
    </source>
</evidence>
<dbReference type="NCBIfam" id="TIGR00229">
    <property type="entry name" value="sensory_box"/>
    <property type="match status" value="2"/>
</dbReference>
<keyword evidence="3" id="KW-0808">Transferase</keyword>
<dbReference type="InterPro" id="IPR001932">
    <property type="entry name" value="PPM-type_phosphatase-like_dom"/>
</dbReference>
<dbReference type="SMART" id="SM00065">
    <property type="entry name" value="GAF"/>
    <property type="match status" value="1"/>
</dbReference>
<feature type="domain" description="PAS" evidence="16">
    <location>
        <begin position="106"/>
        <end position="176"/>
    </location>
</feature>
<organism evidence="17 18">
    <name type="scientific">Streptomyces hainanensis</name>
    <dbReference type="NCBI Taxonomy" id="402648"/>
    <lineage>
        <taxon>Bacteria</taxon>
        <taxon>Bacillati</taxon>
        <taxon>Actinomycetota</taxon>
        <taxon>Actinomycetes</taxon>
        <taxon>Kitasatosporales</taxon>
        <taxon>Streptomycetaceae</taxon>
        <taxon>Streptomyces</taxon>
    </lineage>
</organism>
<comment type="function">
    <text evidence="13">Primarily acts as an independent SigF regulator that is sensitive to the osmosensory signal, mediating the cross talk of PknD with the SigF regulon. Possesses both phosphatase and kinase activities. The kinase domain functions as a classic anti-sigma factor-like kinase to phosphorylate the anti-anti-sigma factor domain at the canonical regulatory site, and the phosphatase domain antagonizes this activity.</text>
</comment>
<dbReference type="Pfam" id="PF01590">
    <property type="entry name" value="GAF"/>
    <property type="match status" value="1"/>
</dbReference>
<dbReference type="SMART" id="SM00331">
    <property type="entry name" value="PP2C_SIG"/>
    <property type="match status" value="1"/>
</dbReference>
<dbReference type="Pfam" id="PF07228">
    <property type="entry name" value="SpoIIE"/>
    <property type="match status" value="1"/>
</dbReference>
<evidence type="ECO:0000256" key="7">
    <source>
        <dbReference type="ARBA" id="ARBA00022801"/>
    </source>
</evidence>
<dbReference type="InterPro" id="IPR003018">
    <property type="entry name" value="GAF"/>
</dbReference>
<comment type="caution">
    <text evidence="17">The sequence shown here is derived from an EMBL/GenBank/DDBJ whole genome shotgun (WGS) entry which is preliminary data.</text>
</comment>
<dbReference type="FunFam" id="3.60.40.10:FF:000005">
    <property type="entry name" value="Serine/threonine protein phosphatase"/>
    <property type="match status" value="1"/>
</dbReference>
<dbReference type="PANTHER" id="PTHR43156:SF2">
    <property type="entry name" value="STAGE II SPORULATION PROTEIN E"/>
    <property type="match status" value="1"/>
</dbReference>
<keyword evidence="6" id="KW-0418">Kinase</keyword>
<dbReference type="GO" id="GO:0006355">
    <property type="term" value="P:regulation of DNA-templated transcription"/>
    <property type="evidence" value="ECO:0007669"/>
    <property type="project" value="InterPro"/>
</dbReference>
<dbReference type="SUPFAM" id="SSF81606">
    <property type="entry name" value="PP2C-like"/>
    <property type="match status" value="1"/>
</dbReference>
<dbReference type="PROSITE" id="PS50112">
    <property type="entry name" value="PAS"/>
    <property type="match status" value="2"/>
</dbReference>
<dbReference type="InterPro" id="IPR029016">
    <property type="entry name" value="GAF-like_dom_sf"/>
</dbReference>
<evidence type="ECO:0000256" key="4">
    <source>
        <dbReference type="ARBA" id="ARBA00022723"/>
    </source>
</evidence>
<evidence type="ECO:0000256" key="9">
    <source>
        <dbReference type="ARBA" id="ARBA00022842"/>
    </source>
</evidence>
<keyword evidence="11" id="KW-0464">Manganese</keyword>
<evidence type="ECO:0000256" key="3">
    <source>
        <dbReference type="ARBA" id="ARBA00022679"/>
    </source>
</evidence>
<keyword evidence="7" id="KW-0378">Hydrolase</keyword>
<dbReference type="InterPro" id="IPR000014">
    <property type="entry name" value="PAS"/>
</dbReference>
<evidence type="ECO:0000256" key="1">
    <source>
        <dbReference type="ARBA" id="ARBA00013081"/>
    </source>
</evidence>
<dbReference type="SUPFAM" id="SSF55785">
    <property type="entry name" value="PYP-like sensor domain (PAS domain)"/>
    <property type="match status" value="2"/>
</dbReference>
<dbReference type="OrthoDB" id="118142at2"/>
<evidence type="ECO:0000256" key="11">
    <source>
        <dbReference type="ARBA" id="ARBA00023211"/>
    </source>
</evidence>
<name>A0A4R4T0D0_9ACTN</name>
<evidence type="ECO:0000256" key="2">
    <source>
        <dbReference type="ARBA" id="ARBA00022553"/>
    </source>
</evidence>
<gene>
    <name evidence="17" type="ORF">E1283_25060</name>
</gene>
<keyword evidence="8" id="KW-0067">ATP-binding</keyword>
<evidence type="ECO:0000256" key="13">
    <source>
        <dbReference type="ARBA" id="ARBA00056274"/>
    </source>
</evidence>
<dbReference type="PANTHER" id="PTHR43156">
    <property type="entry name" value="STAGE II SPORULATION PROTEIN E-RELATED"/>
    <property type="match status" value="1"/>
</dbReference>
<proteinExistence type="predicted"/>
<evidence type="ECO:0000256" key="14">
    <source>
        <dbReference type="ARBA" id="ARBA00075117"/>
    </source>
</evidence>
<keyword evidence="4" id="KW-0479">Metal-binding</keyword>
<dbReference type="SMART" id="SM00091">
    <property type="entry name" value="PAS"/>
    <property type="match status" value="2"/>
</dbReference>
<evidence type="ECO:0000256" key="12">
    <source>
        <dbReference type="ARBA" id="ARBA00047761"/>
    </source>
</evidence>
<evidence type="ECO:0000256" key="8">
    <source>
        <dbReference type="ARBA" id="ARBA00022840"/>
    </source>
</evidence>
<dbReference type="EC" id="3.1.3.16" evidence="1"/>
<dbReference type="GO" id="GO:0046872">
    <property type="term" value="F:metal ion binding"/>
    <property type="evidence" value="ECO:0007669"/>
    <property type="project" value="UniProtKB-KW"/>
</dbReference>
<dbReference type="InterPro" id="IPR013656">
    <property type="entry name" value="PAS_4"/>
</dbReference>
<evidence type="ECO:0000313" key="17">
    <source>
        <dbReference type="EMBL" id="TDC70201.1"/>
    </source>
</evidence>
<sequence length="789" mass="84218">MVMLDIRGRILFWGPKAEEILGWDAAQTVGRPLAGLLPAEHPAPGRDVLRALLARRTWNGRFAVCHRDGHTVELRCRAELFPAPGGPARVLAILLENARYEAVEQSLATLDGLFTASPLGIAVFDADMRYVRVNDALSRLGGIPAAELLGRTVLDVLPPEMARRLHRLQGEVLRTGQPLTDLVIPSPDGLGARSVSMGRLTDRAGRPLGVVNIILDITERRDVEGKIERARQRLALLDDVGGAIADLLDVRRIGETLANALVPRFADLAGVELLSGVVAGGEPPTAHERASGPLSQIGFASRAHHPVLEPRLRRDEQGGSFEPNAPFLRPVLDTGVPYLGETRTELLAATAGDPDVASVLHELNVNSLITVPLRARGTVLGLLVVTRSGDRHAFDRDDLALAMELTARAGITLDNARLYARERDAALTLQRSLLPQTLPEQPGVQFAHRYVPGSQGTEIGGDWFDVIPLVGGRVAFVVGDATGHGLHAAAAMGRLRTAVRTLAALDLRPAHLLSRLNDAGRDIAPRLSDPLMATCLYAEYDPLSRQCTLAKAGHLPPVLIQPDPTTGRWAASQLDLPSGAPLGVEGVPFEEVRMEVPEGSVLVLYTDGLVEARDRDITAGVDSLCALLGELTGPGVSLEGICDAVIDRLPAASDGQESDDVALLAARLGRLPADRVANWTFPADPALLATVGEAVVGRLRDWELGSLADPALRLVDRLAAGAMEHTAEPVAVRMVYGASLMIEVSAPAGGAMGQDGGELLLAAHRARRWGTRHGPIGHALWFELALPER</sequence>
<dbReference type="CDD" id="cd00130">
    <property type="entry name" value="PAS"/>
    <property type="match status" value="2"/>
</dbReference>
<evidence type="ECO:0000313" key="18">
    <source>
        <dbReference type="Proteomes" id="UP000295345"/>
    </source>
</evidence>
<dbReference type="InterPro" id="IPR052016">
    <property type="entry name" value="Bact_Sigma-Reg"/>
</dbReference>
<evidence type="ECO:0000259" key="16">
    <source>
        <dbReference type="PROSITE" id="PS50112"/>
    </source>
</evidence>
<dbReference type="Pfam" id="PF00989">
    <property type="entry name" value="PAS"/>
    <property type="match status" value="1"/>
</dbReference>
<dbReference type="GO" id="GO:0004722">
    <property type="term" value="F:protein serine/threonine phosphatase activity"/>
    <property type="evidence" value="ECO:0007669"/>
    <property type="project" value="UniProtKB-EC"/>
</dbReference>
<comment type="catalytic activity">
    <reaction evidence="12">
        <text>O-phospho-L-seryl-[protein] + H2O = L-seryl-[protein] + phosphate</text>
        <dbReference type="Rhea" id="RHEA:20629"/>
        <dbReference type="Rhea" id="RHEA-COMP:9863"/>
        <dbReference type="Rhea" id="RHEA-COMP:11604"/>
        <dbReference type="ChEBI" id="CHEBI:15377"/>
        <dbReference type="ChEBI" id="CHEBI:29999"/>
        <dbReference type="ChEBI" id="CHEBI:43474"/>
        <dbReference type="ChEBI" id="CHEBI:83421"/>
        <dbReference type="EC" id="3.1.3.16"/>
    </reaction>
</comment>
<dbReference type="EMBL" id="SMKI01000315">
    <property type="protein sequence ID" value="TDC70201.1"/>
    <property type="molecule type" value="Genomic_DNA"/>
</dbReference>
<keyword evidence="2" id="KW-0597">Phosphoprotein</keyword>
<dbReference type="Gene3D" id="3.60.40.10">
    <property type="entry name" value="PPM-type phosphatase domain"/>
    <property type="match status" value="1"/>
</dbReference>
<dbReference type="AlphaFoldDB" id="A0A4R4T0D0"/>
<evidence type="ECO:0000256" key="10">
    <source>
        <dbReference type="ARBA" id="ARBA00022912"/>
    </source>
</evidence>
<evidence type="ECO:0000256" key="6">
    <source>
        <dbReference type="ARBA" id="ARBA00022777"/>
    </source>
</evidence>
<dbReference type="GO" id="GO:0016301">
    <property type="term" value="F:kinase activity"/>
    <property type="evidence" value="ECO:0007669"/>
    <property type="project" value="UniProtKB-KW"/>
</dbReference>
<dbReference type="Proteomes" id="UP000295345">
    <property type="component" value="Unassembled WGS sequence"/>
</dbReference>
<dbReference type="GO" id="GO:0005524">
    <property type="term" value="F:ATP binding"/>
    <property type="evidence" value="ECO:0007669"/>
    <property type="project" value="UniProtKB-KW"/>
</dbReference>
<keyword evidence="10" id="KW-0904">Protein phosphatase</keyword>
<dbReference type="InterPro" id="IPR013767">
    <property type="entry name" value="PAS_fold"/>
</dbReference>
<dbReference type="InterPro" id="IPR036457">
    <property type="entry name" value="PPM-type-like_dom_sf"/>
</dbReference>
<keyword evidence="5" id="KW-0547">Nucleotide-binding</keyword>
<dbReference type="Gene3D" id="3.30.450.40">
    <property type="match status" value="1"/>
</dbReference>
<feature type="domain" description="PAS" evidence="16">
    <location>
        <begin position="1"/>
        <end position="56"/>
    </location>
</feature>
<keyword evidence="18" id="KW-1185">Reference proteome</keyword>
<accession>A0A4R4T0D0</accession>
<dbReference type="InterPro" id="IPR035965">
    <property type="entry name" value="PAS-like_dom_sf"/>
</dbReference>
<dbReference type="Pfam" id="PF08448">
    <property type="entry name" value="PAS_4"/>
    <property type="match status" value="1"/>
</dbReference>
<dbReference type="Gene3D" id="3.30.450.20">
    <property type="entry name" value="PAS domain"/>
    <property type="match status" value="2"/>
</dbReference>
<reference evidence="17 18" key="1">
    <citation type="submission" date="2019-03" db="EMBL/GenBank/DDBJ databases">
        <title>Draft genome sequences of novel Actinobacteria.</title>
        <authorList>
            <person name="Sahin N."/>
            <person name="Ay H."/>
            <person name="Saygin H."/>
        </authorList>
    </citation>
    <scope>NUCLEOTIDE SEQUENCE [LARGE SCALE GENOMIC DNA]</scope>
    <source>
        <strain evidence="17 18">DSM 41900</strain>
    </source>
</reference>
<keyword evidence="9" id="KW-0460">Magnesium</keyword>